<keyword evidence="3" id="KW-0418">Kinase</keyword>
<feature type="domain" description="Carbohydrate kinase PfkB" evidence="4">
    <location>
        <begin position="18"/>
        <end position="98"/>
    </location>
</feature>
<evidence type="ECO:0000313" key="6">
    <source>
        <dbReference type="Proteomes" id="UP000593562"/>
    </source>
</evidence>
<dbReference type="InterPro" id="IPR011611">
    <property type="entry name" value="PfkB_dom"/>
</dbReference>
<name>A0A7J7CMM9_TRIWF</name>
<gene>
    <name evidence="5" type="ORF">HS088_TW15G00812</name>
</gene>
<dbReference type="Pfam" id="PF00294">
    <property type="entry name" value="PfkB"/>
    <property type="match status" value="1"/>
</dbReference>
<organism evidence="5 6">
    <name type="scientific">Tripterygium wilfordii</name>
    <name type="common">Thunder God vine</name>
    <dbReference type="NCBI Taxonomy" id="458696"/>
    <lineage>
        <taxon>Eukaryota</taxon>
        <taxon>Viridiplantae</taxon>
        <taxon>Streptophyta</taxon>
        <taxon>Embryophyta</taxon>
        <taxon>Tracheophyta</taxon>
        <taxon>Spermatophyta</taxon>
        <taxon>Magnoliopsida</taxon>
        <taxon>eudicotyledons</taxon>
        <taxon>Gunneridae</taxon>
        <taxon>Pentapetalae</taxon>
        <taxon>rosids</taxon>
        <taxon>fabids</taxon>
        <taxon>Celastrales</taxon>
        <taxon>Celastraceae</taxon>
        <taxon>Tripterygium</taxon>
    </lineage>
</organism>
<evidence type="ECO:0000259" key="4">
    <source>
        <dbReference type="Pfam" id="PF00294"/>
    </source>
</evidence>
<dbReference type="InParanoid" id="A0A7J7CMM9"/>
<evidence type="ECO:0000256" key="3">
    <source>
        <dbReference type="ARBA" id="ARBA00022777"/>
    </source>
</evidence>
<dbReference type="PANTHER" id="PTHR43320:SF3">
    <property type="entry name" value="CARBOHYDRATE KINASE PFKB DOMAIN-CONTAINING PROTEIN"/>
    <property type="match status" value="1"/>
</dbReference>
<evidence type="ECO:0000313" key="5">
    <source>
        <dbReference type="EMBL" id="KAF5735310.1"/>
    </source>
</evidence>
<dbReference type="InterPro" id="IPR052700">
    <property type="entry name" value="Carb_kinase_PfkB-like"/>
</dbReference>
<reference evidence="5 6" key="1">
    <citation type="journal article" date="2020" name="Nat. Commun.">
        <title>Genome of Tripterygium wilfordii and identification of cytochrome P450 involved in triptolide biosynthesis.</title>
        <authorList>
            <person name="Tu L."/>
            <person name="Su P."/>
            <person name="Zhang Z."/>
            <person name="Gao L."/>
            <person name="Wang J."/>
            <person name="Hu T."/>
            <person name="Zhou J."/>
            <person name="Zhang Y."/>
            <person name="Zhao Y."/>
            <person name="Liu Y."/>
            <person name="Song Y."/>
            <person name="Tong Y."/>
            <person name="Lu Y."/>
            <person name="Yang J."/>
            <person name="Xu C."/>
            <person name="Jia M."/>
            <person name="Peters R.J."/>
            <person name="Huang L."/>
            <person name="Gao W."/>
        </authorList>
    </citation>
    <scope>NUCLEOTIDE SEQUENCE [LARGE SCALE GENOMIC DNA]</scope>
    <source>
        <strain evidence="6">cv. XIE 37</strain>
        <tissue evidence="5">Leaf</tissue>
    </source>
</reference>
<sequence length="109" mass="11230">MPRFFAPKESTISATRYLSHFVPLVSVTDGPKGSHIGVKGEAVYIPPSPCVPVDTCRAGDAYASGILYGLLCGVSDLKGMGTLAARVAATVVGQQAGDSTQSARSMLLS</sequence>
<dbReference type="SUPFAM" id="SSF53613">
    <property type="entry name" value="Ribokinase-like"/>
    <property type="match status" value="1"/>
</dbReference>
<dbReference type="EMBL" id="JAAARO010000015">
    <property type="protein sequence ID" value="KAF5735310.1"/>
    <property type="molecule type" value="Genomic_DNA"/>
</dbReference>
<protein>
    <recommendedName>
        <fullName evidence="4">Carbohydrate kinase PfkB domain-containing protein</fullName>
    </recommendedName>
</protein>
<evidence type="ECO:0000256" key="1">
    <source>
        <dbReference type="ARBA" id="ARBA00010688"/>
    </source>
</evidence>
<accession>A0A7J7CMM9</accession>
<dbReference type="GO" id="GO:0016301">
    <property type="term" value="F:kinase activity"/>
    <property type="evidence" value="ECO:0007669"/>
    <property type="project" value="UniProtKB-KW"/>
</dbReference>
<dbReference type="Gene3D" id="3.40.1190.20">
    <property type="match status" value="1"/>
</dbReference>
<dbReference type="AlphaFoldDB" id="A0A7J7CMM9"/>
<keyword evidence="6" id="KW-1185">Reference proteome</keyword>
<comment type="caution">
    <text evidence="5">The sequence shown here is derived from an EMBL/GenBank/DDBJ whole genome shotgun (WGS) entry which is preliminary data.</text>
</comment>
<keyword evidence="2" id="KW-0808">Transferase</keyword>
<dbReference type="PANTHER" id="PTHR43320">
    <property type="entry name" value="SUGAR KINASE"/>
    <property type="match status" value="1"/>
</dbReference>
<proteinExistence type="inferred from homology"/>
<dbReference type="Proteomes" id="UP000593562">
    <property type="component" value="Unassembled WGS sequence"/>
</dbReference>
<comment type="similarity">
    <text evidence="1">Belongs to the carbohydrate kinase PfkB family.</text>
</comment>
<evidence type="ECO:0000256" key="2">
    <source>
        <dbReference type="ARBA" id="ARBA00022679"/>
    </source>
</evidence>
<dbReference type="InterPro" id="IPR029056">
    <property type="entry name" value="Ribokinase-like"/>
</dbReference>